<name>T1CKD3_9ZZZZ</name>
<dbReference type="InterPro" id="IPR016181">
    <property type="entry name" value="Acyl_CoA_acyltransferase"/>
</dbReference>
<reference evidence="2" key="2">
    <citation type="journal article" date="2014" name="ISME J.">
        <title>Microbial stratification in low pH oxic and suboxic macroscopic growths along an acid mine drainage.</title>
        <authorList>
            <person name="Mendez-Garcia C."/>
            <person name="Mesa V."/>
            <person name="Sprenger R.R."/>
            <person name="Richter M."/>
            <person name="Diez M.S."/>
            <person name="Solano J."/>
            <person name="Bargiela R."/>
            <person name="Golyshina O.V."/>
            <person name="Manteca A."/>
            <person name="Ramos J.L."/>
            <person name="Gallego J.R."/>
            <person name="Llorente I."/>
            <person name="Martins Dos Santos V.A."/>
            <person name="Jensen O.N."/>
            <person name="Pelaez A.I."/>
            <person name="Sanchez J."/>
            <person name="Ferrer M."/>
        </authorList>
    </citation>
    <scope>NUCLEOTIDE SEQUENCE</scope>
</reference>
<dbReference type="Pfam" id="PF13302">
    <property type="entry name" value="Acetyltransf_3"/>
    <property type="match status" value="1"/>
</dbReference>
<proteinExistence type="predicted"/>
<reference evidence="2" key="1">
    <citation type="submission" date="2013-08" db="EMBL/GenBank/DDBJ databases">
        <authorList>
            <person name="Mendez C."/>
            <person name="Richter M."/>
            <person name="Ferrer M."/>
            <person name="Sanchez J."/>
        </authorList>
    </citation>
    <scope>NUCLEOTIDE SEQUENCE</scope>
</reference>
<feature type="non-terminal residue" evidence="2">
    <location>
        <position position="1"/>
    </location>
</feature>
<accession>T1CKD3</accession>
<protein>
    <submittedName>
        <fullName evidence="2">GCN5-related N-acetyltransferase</fullName>
    </submittedName>
</protein>
<dbReference type="SUPFAM" id="SSF55729">
    <property type="entry name" value="Acyl-CoA N-acyltransferases (Nat)"/>
    <property type="match status" value="1"/>
</dbReference>
<dbReference type="PROSITE" id="PS51186">
    <property type="entry name" value="GNAT"/>
    <property type="match status" value="1"/>
</dbReference>
<dbReference type="AlphaFoldDB" id="T1CKD3"/>
<evidence type="ECO:0000259" key="1">
    <source>
        <dbReference type="PROSITE" id="PS51186"/>
    </source>
</evidence>
<dbReference type="EMBL" id="AUZX01005432">
    <property type="protein sequence ID" value="EQD67919.1"/>
    <property type="molecule type" value="Genomic_DNA"/>
</dbReference>
<dbReference type="PANTHER" id="PTHR43415:SF3">
    <property type="entry name" value="GNAT-FAMILY ACETYLTRANSFERASE"/>
    <property type="match status" value="1"/>
</dbReference>
<comment type="caution">
    <text evidence="2">The sequence shown here is derived from an EMBL/GenBank/DDBJ whole genome shotgun (WGS) entry which is preliminary data.</text>
</comment>
<sequence>VQIADAARLAELDDETLRLTGTHQTHSLEELEEWYRSRADQEDRLDLSVIEKTTGEWAGEVVLNDLNRDNRSCGFRILLVGPTYFGRGLGTEATTLVLAHAFETAGLHRIELEVYAFNPRARHVYEKVGFVHEGTKRQALLWKGDWVDADLMAILAHDWYEGGGRGGHTRAERHDP</sequence>
<dbReference type="PANTHER" id="PTHR43415">
    <property type="entry name" value="SPERMIDINE N(1)-ACETYLTRANSFERASE"/>
    <property type="match status" value="1"/>
</dbReference>
<gene>
    <name evidence="2" type="ORF">B1A_07535</name>
</gene>
<dbReference type="Gene3D" id="3.40.630.30">
    <property type="match status" value="1"/>
</dbReference>
<keyword evidence="2" id="KW-0808">Transferase</keyword>
<dbReference type="GO" id="GO:0016747">
    <property type="term" value="F:acyltransferase activity, transferring groups other than amino-acyl groups"/>
    <property type="evidence" value="ECO:0007669"/>
    <property type="project" value="InterPro"/>
</dbReference>
<dbReference type="InterPro" id="IPR000182">
    <property type="entry name" value="GNAT_dom"/>
</dbReference>
<organism evidence="2">
    <name type="scientific">mine drainage metagenome</name>
    <dbReference type="NCBI Taxonomy" id="410659"/>
    <lineage>
        <taxon>unclassified sequences</taxon>
        <taxon>metagenomes</taxon>
        <taxon>ecological metagenomes</taxon>
    </lineage>
</organism>
<evidence type="ECO:0000313" key="2">
    <source>
        <dbReference type="EMBL" id="EQD67919.1"/>
    </source>
</evidence>
<feature type="non-terminal residue" evidence="2">
    <location>
        <position position="176"/>
    </location>
</feature>
<feature type="domain" description="N-acetyltransferase" evidence="1">
    <location>
        <begin position="1"/>
        <end position="157"/>
    </location>
</feature>